<feature type="region of interest" description="Disordered" evidence="6">
    <location>
        <begin position="1259"/>
        <end position="1299"/>
    </location>
</feature>
<feature type="compositionally biased region" description="Low complexity" evidence="6">
    <location>
        <begin position="598"/>
        <end position="608"/>
    </location>
</feature>
<evidence type="ECO:0000256" key="3">
    <source>
        <dbReference type="ARBA" id="ARBA00023054"/>
    </source>
</evidence>
<feature type="compositionally biased region" description="Low complexity" evidence="6">
    <location>
        <begin position="1284"/>
        <end position="1299"/>
    </location>
</feature>
<feature type="region of interest" description="Disordered" evidence="6">
    <location>
        <begin position="850"/>
        <end position="937"/>
    </location>
</feature>
<dbReference type="Proteomes" id="UP000693946">
    <property type="component" value="Linkage Group LG12"/>
</dbReference>
<dbReference type="PANTHER" id="PTHR24200">
    <property type="entry name" value="TOUCAN, ISOFORM A"/>
    <property type="match status" value="1"/>
</dbReference>
<evidence type="ECO:0000313" key="7">
    <source>
        <dbReference type="EMBL" id="KAG7518149.1"/>
    </source>
</evidence>
<feature type="compositionally biased region" description="Polar residues" evidence="6">
    <location>
        <begin position="638"/>
        <end position="654"/>
    </location>
</feature>
<accession>A0AAV6SM15</accession>
<keyword evidence="4" id="KW-0539">Nucleus</keyword>
<evidence type="ECO:0000256" key="1">
    <source>
        <dbReference type="ARBA" id="ARBA00004123"/>
    </source>
</evidence>
<comment type="subcellular location">
    <subcellularLocation>
        <location evidence="1">Nucleus</location>
    </subcellularLocation>
</comment>
<evidence type="ECO:0000313" key="8">
    <source>
        <dbReference type="Proteomes" id="UP000693946"/>
    </source>
</evidence>
<feature type="compositionally biased region" description="Polar residues" evidence="6">
    <location>
        <begin position="905"/>
        <end position="920"/>
    </location>
</feature>
<organism evidence="7 8">
    <name type="scientific">Solea senegalensis</name>
    <name type="common">Senegalese sole</name>
    <dbReference type="NCBI Taxonomy" id="28829"/>
    <lineage>
        <taxon>Eukaryota</taxon>
        <taxon>Metazoa</taxon>
        <taxon>Chordata</taxon>
        <taxon>Craniata</taxon>
        <taxon>Vertebrata</taxon>
        <taxon>Euteleostomi</taxon>
        <taxon>Actinopterygii</taxon>
        <taxon>Neopterygii</taxon>
        <taxon>Teleostei</taxon>
        <taxon>Neoteleostei</taxon>
        <taxon>Acanthomorphata</taxon>
        <taxon>Carangaria</taxon>
        <taxon>Pleuronectiformes</taxon>
        <taxon>Pleuronectoidei</taxon>
        <taxon>Soleidae</taxon>
        <taxon>Solea</taxon>
    </lineage>
</organism>
<dbReference type="GO" id="GO:0005737">
    <property type="term" value="C:cytoplasm"/>
    <property type="evidence" value="ECO:0007669"/>
    <property type="project" value="TreeGrafter"/>
</dbReference>
<feature type="compositionally biased region" description="Polar residues" evidence="6">
    <location>
        <begin position="1270"/>
        <end position="1283"/>
    </location>
</feature>
<comment type="caution">
    <text evidence="7">The sequence shown here is derived from an EMBL/GenBank/DDBJ whole genome shotgun (WGS) entry which is preliminary data.</text>
</comment>
<feature type="region of interest" description="Disordered" evidence="6">
    <location>
        <begin position="676"/>
        <end position="838"/>
    </location>
</feature>
<evidence type="ECO:0000256" key="6">
    <source>
        <dbReference type="SAM" id="MobiDB-lite"/>
    </source>
</evidence>
<feature type="compositionally biased region" description="Low complexity" evidence="6">
    <location>
        <begin position="29"/>
        <end position="55"/>
    </location>
</feature>
<keyword evidence="3 5" id="KW-0175">Coiled coil</keyword>
<evidence type="ECO:0000256" key="4">
    <source>
        <dbReference type="ARBA" id="ARBA00023242"/>
    </source>
</evidence>
<feature type="region of interest" description="Disordered" evidence="6">
    <location>
        <begin position="628"/>
        <end position="662"/>
    </location>
</feature>
<dbReference type="InterPro" id="IPR051293">
    <property type="entry name" value="MTUS1/CCDC69"/>
</dbReference>
<sequence>MSNKTFTMSTDQVRNTVPAPHRGLQLGLSPESYDSNSSMSPSPDSNSSICSPSDSEANGSPDINMLECCLNDSPFVDKPNISPQGNVLCSLNSNLNETYIATSVNGSLNVWNKNLSLLSSQETGSEKYHTFSENMGDCNNTPVTSPHSAGRESHLSSCKTSCRESTEHDCCSLSSGEMVMRRNSFCLDDQSLLVVSSLDESSISPAASHQALPAESKLLSTTLPDVCETSPERVMKENVGLGMTFIQGDNCELPAEENDTATCNYLAALPSENEGGLFMTFVCETSSTDSGHFINTGAELLAPFSLAVTPEQGNPFVSTLSAMQEMGKHIHTSTPVQTIDNKIPSLPSFSESPCTGTVSSPGLHPVKQQPDSVSPEHPLVTVLPCSATKVKSMEIKKFPKSNFSNVKSRVLTRAINHITVPGPALQHKPSRIQVNLTNEHTDALRATAIRISPAKVKSNNAIVSPALKLVSDTQKRVNTGAANLCVKMVPSHGHTAVNGQVKGKAFPLDHQTAANKNASALQTSNTSPEMKQASSSQVPDNPAHDAGNQTVCLSTLKKSLEKINPKPAPKKGILNKIGVRSGSALSQDKALVHKTRPRCSSESSSSTRPPKEKKTTWWFSKSFSIPKVDSHLGHTKTKGNQTCSSQNKHNAQADTSKEPVDNAARAVKKISLLVESRSSTATGDPQEDSKSRFYIRPSPRQTRGAPPAISQSAATLSTRPRQFTLGRNESRSSKAIATPQSKQKGITGSQKRDPSLESIKPKPNGSQPPKTPTRPSLMGPPPTPASRPRRSLEPSRNVPEASVHSELSEGTGCTKAAFDGKDGKLWRISGGTPYKQTQLKSVLLKARLLSAPGRSTEKSLTTGCKSAAPTSKRATNSSSTPLKRSASARLLRPTSGGLVDKTKSKGTSHQQQPSQPNQTHGPPDVVPPSVTKGEKKDQSIQQLMRLLTASNCRFEALTIVLQQTLIERDEATRQCRELSQELVSLRGDLVSYINSSERLEKEKELRVSLEASLQKLQEQHQKDVSELEQRLQAFYQAEWDKVHLTYQEEADKCNTLMQQQMGELRANHEALKLELQSSHEEQLQCVKQQYEESLEELTKVHHQELQSLDKMLKDAESSLLGQIQELTIENNALIEKLTAEERRRKELADKSQKDSHSLYLEQELDSLKVVLDIKNKQLHQQEKKLMEIEKLMEKNVKLDENLKKVQQENEDLKARMERHAAMSRQLSTEQAMLQESLQKESKVNKRLSMENEELLWKLHNGDLSSPRKVSPTSTSPSHSFNFQSPRSSGLFSSPPLSPR</sequence>
<feature type="compositionally biased region" description="Polar residues" evidence="6">
    <location>
        <begin position="709"/>
        <end position="749"/>
    </location>
</feature>
<feature type="compositionally biased region" description="Polar residues" evidence="6">
    <location>
        <begin position="858"/>
        <end position="882"/>
    </location>
</feature>
<feature type="region of interest" description="Disordered" evidence="6">
    <location>
        <begin position="1"/>
        <end position="58"/>
    </location>
</feature>
<comment type="similarity">
    <text evidence="2">Belongs to the MTUS1 family.</text>
</comment>
<dbReference type="GO" id="GO:0008017">
    <property type="term" value="F:microtubule binding"/>
    <property type="evidence" value="ECO:0007669"/>
    <property type="project" value="TreeGrafter"/>
</dbReference>
<feature type="compositionally biased region" description="Polar residues" evidence="6">
    <location>
        <begin position="1"/>
        <end position="15"/>
    </location>
</feature>
<evidence type="ECO:0000256" key="2">
    <source>
        <dbReference type="ARBA" id="ARBA00007585"/>
    </source>
</evidence>
<feature type="compositionally biased region" description="Polar residues" evidence="6">
    <location>
        <begin position="518"/>
        <end position="539"/>
    </location>
</feature>
<evidence type="ECO:0000256" key="5">
    <source>
        <dbReference type="SAM" id="Coils"/>
    </source>
</evidence>
<feature type="region of interest" description="Disordered" evidence="6">
    <location>
        <begin position="518"/>
        <end position="548"/>
    </location>
</feature>
<feature type="coiled-coil region" evidence="5">
    <location>
        <begin position="961"/>
        <end position="1229"/>
    </location>
</feature>
<feature type="region of interest" description="Disordered" evidence="6">
    <location>
        <begin position="582"/>
        <end position="614"/>
    </location>
</feature>
<keyword evidence="8" id="KW-1185">Reference proteome</keyword>
<name>A0AAV6SM15_SOLSE</name>
<protein>
    <submittedName>
        <fullName evidence="7">Uncharacterized protein</fullName>
    </submittedName>
</protein>
<dbReference type="GO" id="GO:0005634">
    <property type="term" value="C:nucleus"/>
    <property type="evidence" value="ECO:0007669"/>
    <property type="project" value="UniProtKB-SubCell"/>
</dbReference>
<gene>
    <name evidence="7" type="ORF">JOB18_026620</name>
</gene>
<dbReference type="EMBL" id="JAGKHQ010000004">
    <property type="protein sequence ID" value="KAG7518149.1"/>
    <property type="molecule type" value="Genomic_DNA"/>
</dbReference>
<dbReference type="PANTHER" id="PTHR24200:SF7">
    <property type="entry name" value="MICROTUBULE-ASSOCIATED TUMOR SUPPRESSOR 1"/>
    <property type="match status" value="1"/>
</dbReference>
<reference evidence="7 8" key="1">
    <citation type="journal article" date="2021" name="Sci. Rep.">
        <title>Chromosome anchoring in Senegalese sole (Solea senegalensis) reveals sex-associated markers and genome rearrangements in flatfish.</title>
        <authorList>
            <person name="Guerrero-Cozar I."/>
            <person name="Gomez-Garrido J."/>
            <person name="Berbel C."/>
            <person name="Martinez-Blanch J.F."/>
            <person name="Alioto T."/>
            <person name="Claros M.G."/>
            <person name="Gagnaire P.A."/>
            <person name="Manchado M."/>
        </authorList>
    </citation>
    <scope>NUCLEOTIDE SEQUENCE [LARGE SCALE GENOMIC DNA]</scope>
    <source>
        <strain evidence="7">Sse05_10M</strain>
    </source>
</reference>
<proteinExistence type="inferred from homology"/>